<proteinExistence type="inferred from homology"/>
<feature type="domain" description="EXPERA" evidence="16">
    <location>
        <begin position="77"/>
        <end position="223"/>
    </location>
</feature>
<keyword evidence="5" id="KW-0752">Steroid biosynthesis</keyword>
<keyword evidence="7" id="KW-0756">Sterol biosynthesis</keyword>
<dbReference type="Pfam" id="PF05241">
    <property type="entry name" value="EBP"/>
    <property type="match status" value="1"/>
</dbReference>
<evidence type="ECO:0000256" key="10">
    <source>
        <dbReference type="ARBA" id="ARBA00023166"/>
    </source>
</evidence>
<comment type="similarity">
    <text evidence="2">Belongs to the EBP family.</text>
</comment>
<evidence type="ECO:0000256" key="15">
    <source>
        <dbReference type="SAM" id="Phobius"/>
    </source>
</evidence>
<dbReference type="GO" id="GO:0000247">
    <property type="term" value="F:C-8 sterol isomerase activity"/>
    <property type="evidence" value="ECO:0007669"/>
    <property type="project" value="TreeGrafter"/>
</dbReference>
<keyword evidence="3" id="KW-0444">Lipid biosynthesis</keyword>
<dbReference type="AlphaFoldDB" id="A0A423VBI7"/>
<feature type="compositionally biased region" description="Basic and acidic residues" evidence="14">
    <location>
        <begin position="250"/>
        <end position="264"/>
    </location>
</feature>
<dbReference type="OrthoDB" id="58557at2759"/>
<comment type="caution">
    <text evidence="17">The sequence shown here is derived from an EMBL/GenBank/DDBJ whole genome shotgun (WGS) entry which is preliminary data.</text>
</comment>
<feature type="region of interest" description="Disordered" evidence="14">
    <location>
        <begin position="247"/>
        <end position="270"/>
    </location>
</feature>
<dbReference type="InterPro" id="IPR007905">
    <property type="entry name" value="EBP"/>
</dbReference>
<evidence type="ECO:0000256" key="13">
    <source>
        <dbReference type="PROSITE-ProRule" id="PRU01087"/>
    </source>
</evidence>
<evidence type="ECO:0000256" key="7">
    <source>
        <dbReference type="ARBA" id="ARBA00023011"/>
    </source>
</evidence>
<dbReference type="GO" id="GO:0016126">
    <property type="term" value="P:sterol biosynthetic process"/>
    <property type="evidence" value="ECO:0007669"/>
    <property type="project" value="UniProtKB-KW"/>
</dbReference>
<evidence type="ECO:0000256" key="14">
    <source>
        <dbReference type="SAM" id="MobiDB-lite"/>
    </source>
</evidence>
<dbReference type="PROSITE" id="PS51751">
    <property type="entry name" value="EXPERA"/>
    <property type="match status" value="1"/>
</dbReference>
<evidence type="ECO:0000256" key="6">
    <source>
        <dbReference type="ARBA" id="ARBA00022989"/>
    </source>
</evidence>
<feature type="transmembrane region" description="Helical" evidence="15">
    <location>
        <begin position="132"/>
        <end position="154"/>
    </location>
</feature>
<evidence type="ECO:0000259" key="16">
    <source>
        <dbReference type="PROSITE" id="PS51751"/>
    </source>
</evidence>
<dbReference type="GO" id="GO:0004769">
    <property type="term" value="F:steroid Delta-isomerase activity"/>
    <property type="evidence" value="ECO:0007669"/>
    <property type="project" value="TreeGrafter"/>
</dbReference>
<evidence type="ECO:0000313" key="17">
    <source>
        <dbReference type="EMBL" id="ROV88278.1"/>
    </source>
</evidence>
<dbReference type="PANTHER" id="PTHR14207:SF0">
    <property type="entry name" value="3-BETA-HYDROXYSTEROID-DELTA(8),DELTA(7)-ISOMERASE"/>
    <property type="match status" value="1"/>
</dbReference>
<feature type="transmembrane region" description="Helical" evidence="15">
    <location>
        <begin position="48"/>
        <end position="68"/>
    </location>
</feature>
<sequence length="270" mass="30492">MSYIKRLFTSSSDESEIAQTLIEPAHPYYPQDAEIPGYIPNASSVTELMVRFGSLLGIAILTAIWIASRFNPKLRLPEKFVLGWFVLCGTLHCFFEGYFVYNHAGLAGSQDLFAQLWKEYAQSDSRYLTEDPFMLCVEAITVVLLGPLCFATAISIARGSSLRHPLQIIVCVAHLYGVALYYSTCAINEKYRGLIYSRPEPLYYWVYYVGFNAPWVVVPAGLLINSVRSIRRGIIAMDIVVATLNRKRDKPNDKPNGKPKDKTKLKVTFR</sequence>
<keyword evidence="8" id="KW-0443">Lipid metabolism</keyword>
<dbReference type="EMBL" id="LJZO01000069">
    <property type="protein sequence ID" value="ROV88278.1"/>
    <property type="molecule type" value="Genomic_DNA"/>
</dbReference>
<evidence type="ECO:0000256" key="2">
    <source>
        <dbReference type="ARBA" id="ARBA00008337"/>
    </source>
</evidence>
<evidence type="ECO:0000256" key="5">
    <source>
        <dbReference type="ARBA" id="ARBA00022955"/>
    </source>
</evidence>
<evidence type="ECO:0000256" key="12">
    <source>
        <dbReference type="ARBA" id="ARBA00023235"/>
    </source>
</evidence>
<dbReference type="GO" id="GO:0047750">
    <property type="term" value="F:cholestenol delta-isomerase activity"/>
    <property type="evidence" value="ECO:0007669"/>
    <property type="project" value="InterPro"/>
</dbReference>
<dbReference type="PANTHER" id="PTHR14207">
    <property type="entry name" value="STEROL ISOMERASE"/>
    <property type="match status" value="1"/>
</dbReference>
<keyword evidence="6 13" id="KW-1133">Transmembrane helix</keyword>
<gene>
    <name evidence="17" type="ORF">VSDG_09010</name>
</gene>
<evidence type="ECO:0000256" key="4">
    <source>
        <dbReference type="ARBA" id="ARBA00022692"/>
    </source>
</evidence>
<evidence type="ECO:0000256" key="9">
    <source>
        <dbReference type="ARBA" id="ARBA00023136"/>
    </source>
</evidence>
<name>A0A423VBI7_CYTCH</name>
<evidence type="ECO:0000256" key="3">
    <source>
        <dbReference type="ARBA" id="ARBA00022516"/>
    </source>
</evidence>
<protein>
    <recommendedName>
        <fullName evidence="16">EXPERA domain-containing protein</fullName>
    </recommendedName>
</protein>
<keyword evidence="11" id="KW-0753">Steroid metabolism</keyword>
<feature type="transmembrane region" description="Helical" evidence="15">
    <location>
        <begin position="80"/>
        <end position="101"/>
    </location>
</feature>
<dbReference type="GO" id="GO:0016020">
    <property type="term" value="C:membrane"/>
    <property type="evidence" value="ECO:0007669"/>
    <property type="project" value="UniProtKB-SubCell"/>
</dbReference>
<dbReference type="GO" id="GO:0005783">
    <property type="term" value="C:endoplasmic reticulum"/>
    <property type="evidence" value="ECO:0007669"/>
    <property type="project" value="TreeGrafter"/>
</dbReference>
<comment type="subcellular location">
    <subcellularLocation>
        <location evidence="1">Membrane</location>
        <topology evidence="1">Multi-pass membrane protein</topology>
    </subcellularLocation>
</comment>
<keyword evidence="9 13" id="KW-0472">Membrane</keyword>
<evidence type="ECO:0000256" key="11">
    <source>
        <dbReference type="ARBA" id="ARBA00023221"/>
    </source>
</evidence>
<evidence type="ECO:0000313" key="18">
    <source>
        <dbReference type="Proteomes" id="UP000284375"/>
    </source>
</evidence>
<evidence type="ECO:0000256" key="8">
    <source>
        <dbReference type="ARBA" id="ARBA00023098"/>
    </source>
</evidence>
<accession>A0A423VBI7</accession>
<dbReference type="InterPro" id="IPR033118">
    <property type="entry name" value="EXPERA"/>
</dbReference>
<organism evidence="17 18">
    <name type="scientific">Cytospora chrysosperma</name>
    <name type="common">Cytospora canker fungus</name>
    <name type="synonym">Sphaeria chrysosperma</name>
    <dbReference type="NCBI Taxonomy" id="252740"/>
    <lineage>
        <taxon>Eukaryota</taxon>
        <taxon>Fungi</taxon>
        <taxon>Dikarya</taxon>
        <taxon>Ascomycota</taxon>
        <taxon>Pezizomycotina</taxon>
        <taxon>Sordariomycetes</taxon>
        <taxon>Sordariomycetidae</taxon>
        <taxon>Diaporthales</taxon>
        <taxon>Cytosporaceae</taxon>
        <taxon>Cytospora</taxon>
    </lineage>
</organism>
<reference evidence="17 18" key="1">
    <citation type="submission" date="2015-09" db="EMBL/GenBank/DDBJ databases">
        <title>Host preference determinants of Valsa canker pathogens revealed by comparative genomics.</title>
        <authorList>
            <person name="Yin Z."/>
            <person name="Huang L."/>
        </authorList>
    </citation>
    <scope>NUCLEOTIDE SEQUENCE [LARGE SCALE GENOMIC DNA]</scope>
    <source>
        <strain evidence="17 18">YSFL</strain>
    </source>
</reference>
<evidence type="ECO:0000256" key="1">
    <source>
        <dbReference type="ARBA" id="ARBA00004141"/>
    </source>
</evidence>
<feature type="transmembrane region" description="Helical" evidence="15">
    <location>
        <begin position="166"/>
        <end position="184"/>
    </location>
</feature>
<keyword evidence="18" id="KW-1185">Reference proteome</keyword>
<dbReference type="STRING" id="252740.A0A423VBI7"/>
<dbReference type="Proteomes" id="UP000284375">
    <property type="component" value="Unassembled WGS sequence"/>
</dbReference>
<feature type="transmembrane region" description="Helical" evidence="15">
    <location>
        <begin position="204"/>
        <end position="224"/>
    </location>
</feature>
<keyword evidence="4 13" id="KW-0812">Transmembrane</keyword>
<keyword evidence="10" id="KW-1207">Sterol metabolism</keyword>
<keyword evidence="12" id="KW-0413">Isomerase</keyword>